<name>A0ACB8DCL2_DERSI</name>
<proteinExistence type="predicted"/>
<keyword evidence="2" id="KW-1185">Reference proteome</keyword>
<evidence type="ECO:0000313" key="2">
    <source>
        <dbReference type="Proteomes" id="UP000821865"/>
    </source>
</evidence>
<evidence type="ECO:0000313" key="1">
    <source>
        <dbReference type="EMBL" id="KAH7965715.1"/>
    </source>
</evidence>
<accession>A0ACB8DCL2</accession>
<organism evidence="1 2">
    <name type="scientific">Dermacentor silvarum</name>
    <name type="common">Tick</name>
    <dbReference type="NCBI Taxonomy" id="543639"/>
    <lineage>
        <taxon>Eukaryota</taxon>
        <taxon>Metazoa</taxon>
        <taxon>Ecdysozoa</taxon>
        <taxon>Arthropoda</taxon>
        <taxon>Chelicerata</taxon>
        <taxon>Arachnida</taxon>
        <taxon>Acari</taxon>
        <taxon>Parasitiformes</taxon>
        <taxon>Ixodida</taxon>
        <taxon>Ixodoidea</taxon>
        <taxon>Ixodidae</taxon>
        <taxon>Rhipicephalinae</taxon>
        <taxon>Dermacentor</taxon>
    </lineage>
</organism>
<reference evidence="1" key="1">
    <citation type="submission" date="2020-05" db="EMBL/GenBank/DDBJ databases">
        <title>Large-scale comparative analyses of tick genomes elucidate their genetic diversity and vector capacities.</title>
        <authorList>
            <person name="Jia N."/>
            <person name="Wang J."/>
            <person name="Shi W."/>
            <person name="Du L."/>
            <person name="Sun Y."/>
            <person name="Zhan W."/>
            <person name="Jiang J."/>
            <person name="Wang Q."/>
            <person name="Zhang B."/>
            <person name="Ji P."/>
            <person name="Sakyi L.B."/>
            <person name="Cui X."/>
            <person name="Yuan T."/>
            <person name="Jiang B."/>
            <person name="Yang W."/>
            <person name="Lam T.T.-Y."/>
            <person name="Chang Q."/>
            <person name="Ding S."/>
            <person name="Wang X."/>
            <person name="Zhu J."/>
            <person name="Ruan X."/>
            <person name="Zhao L."/>
            <person name="Wei J."/>
            <person name="Que T."/>
            <person name="Du C."/>
            <person name="Cheng J."/>
            <person name="Dai P."/>
            <person name="Han X."/>
            <person name="Huang E."/>
            <person name="Gao Y."/>
            <person name="Liu J."/>
            <person name="Shao H."/>
            <person name="Ye R."/>
            <person name="Li L."/>
            <person name="Wei W."/>
            <person name="Wang X."/>
            <person name="Wang C."/>
            <person name="Yang T."/>
            <person name="Huo Q."/>
            <person name="Li W."/>
            <person name="Guo W."/>
            <person name="Chen H."/>
            <person name="Zhou L."/>
            <person name="Ni X."/>
            <person name="Tian J."/>
            <person name="Zhou Y."/>
            <person name="Sheng Y."/>
            <person name="Liu T."/>
            <person name="Pan Y."/>
            <person name="Xia L."/>
            <person name="Li J."/>
            <person name="Zhao F."/>
            <person name="Cao W."/>
        </authorList>
    </citation>
    <scope>NUCLEOTIDE SEQUENCE</scope>
    <source>
        <strain evidence="1">Dsil-2018</strain>
    </source>
</reference>
<dbReference type="Proteomes" id="UP000821865">
    <property type="component" value="Chromosome 2"/>
</dbReference>
<gene>
    <name evidence="1" type="ORF">HPB49_010032</name>
</gene>
<dbReference type="EMBL" id="CM023471">
    <property type="protein sequence ID" value="KAH7965715.1"/>
    <property type="molecule type" value="Genomic_DNA"/>
</dbReference>
<sequence length="71" mass="8176">MLCLPHSSAAAERELSAVNNLKTKLRNKLSTETMCGLLHTKRLMASSACHSFNIDRLLIRRMDDWHKDKHE</sequence>
<protein>
    <submittedName>
        <fullName evidence="1">Uncharacterized protein</fullName>
    </submittedName>
</protein>
<comment type="caution">
    <text evidence="1">The sequence shown here is derived from an EMBL/GenBank/DDBJ whole genome shotgun (WGS) entry which is preliminary data.</text>
</comment>